<dbReference type="InterPro" id="IPR013785">
    <property type="entry name" value="Aldolase_TIM"/>
</dbReference>
<dbReference type="AlphaFoldDB" id="A0A3E4UK25"/>
<dbReference type="GO" id="GO:0009228">
    <property type="term" value="P:thiamine biosynthetic process"/>
    <property type="evidence" value="ECO:0007669"/>
    <property type="project" value="UniProtKB-KW"/>
</dbReference>
<dbReference type="GO" id="GO:0005737">
    <property type="term" value="C:cytoplasm"/>
    <property type="evidence" value="ECO:0007669"/>
    <property type="project" value="TreeGrafter"/>
</dbReference>
<accession>A0A3E4UK25</accession>
<dbReference type="SUPFAM" id="SSF51391">
    <property type="entry name" value="Thiamin phosphate synthase"/>
    <property type="match status" value="1"/>
</dbReference>
<evidence type="ECO:0000256" key="2">
    <source>
        <dbReference type="ARBA" id="ARBA00022977"/>
    </source>
</evidence>
<proteinExistence type="predicted"/>
<keyword evidence="2" id="KW-0784">Thiamine biosynthesis</keyword>
<sequence length="197" mass="21590">MKLITITQPAFFEGEAEAITSLFDAGLEILHLRKPGASYEDMEQLLNRFPPEYLKRIVTHEHFQLASFRNLKGIHLNGRNPAAPAGFTGHVSRSCHSLEEVAKYKATCDYVFLSPIYDSISKEGYPSAYTTGSLQKARQAGIIDAKVMALGGVAAAHFPEISSLGFGGAVLLGDIWKRTGTDFIGHFKELLRAASLF</sequence>
<organism evidence="4 5">
    <name type="scientific">Bacteroides stercoris</name>
    <dbReference type="NCBI Taxonomy" id="46506"/>
    <lineage>
        <taxon>Bacteria</taxon>
        <taxon>Pseudomonadati</taxon>
        <taxon>Bacteroidota</taxon>
        <taxon>Bacteroidia</taxon>
        <taxon>Bacteroidales</taxon>
        <taxon>Bacteroidaceae</taxon>
        <taxon>Bacteroides</taxon>
    </lineage>
</organism>
<reference evidence="4 5" key="1">
    <citation type="submission" date="2018-08" db="EMBL/GenBank/DDBJ databases">
        <title>A genome reference for cultivated species of the human gut microbiota.</title>
        <authorList>
            <person name="Zou Y."/>
            <person name="Xue W."/>
            <person name="Luo G."/>
        </authorList>
    </citation>
    <scope>NUCLEOTIDE SEQUENCE [LARGE SCALE GENOMIC DNA]</scope>
    <source>
        <strain evidence="4 5">TF03-6</strain>
    </source>
</reference>
<feature type="domain" description="Thiamine phosphate synthase/TenI" evidence="3">
    <location>
        <begin position="5"/>
        <end position="170"/>
    </location>
</feature>
<evidence type="ECO:0000313" key="4">
    <source>
        <dbReference type="EMBL" id="RGM10334.1"/>
    </source>
</evidence>
<dbReference type="InterPro" id="IPR036206">
    <property type="entry name" value="ThiamineP_synth_sf"/>
</dbReference>
<dbReference type="RefSeq" id="WP_117742406.1">
    <property type="nucleotide sequence ID" value="NZ_QSSV01000024.1"/>
</dbReference>
<dbReference type="PANTHER" id="PTHR20857">
    <property type="entry name" value="THIAMINE-PHOSPHATE PYROPHOSPHORYLASE"/>
    <property type="match status" value="1"/>
</dbReference>
<dbReference type="InterPro" id="IPR022998">
    <property type="entry name" value="ThiamineP_synth_TenI"/>
</dbReference>
<dbReference type="GO" id="GO:0004789">
    <property type="term" value="F:thiamine-phosphate diphosphorylase activity"/>
    <property type="evidence" value="ECO:0007669"/>
    <property type="project" value="TreeGrafter"/>
</dbReference>
<dbReference type="Pfam" id="PF02581">
    <property type="entry name" value="TMP-TENI"/>
    <property type="match status" value="1"/>
</dbReference>
<protein>
    <submittedName>
        <fullName evidence="4">Thiamine phosphate synthase</fullName>
    </submittedName>
</protein>
<dbReference type="Gene3D" id="3.20.20.70">
    <property type="entry name" value="Aldolase class I"/>
    <property type="match status" value="1"/>
</dbReference>
<evidence type="ECO:0000256" key="1">
    <source>
        <dbReference type="ARBA" id="ARBA00004948"/>
    </source>
</evidence>
<evidence type="ECO:0000259" key="3">
    <source>
        <dbReference type="Pfam" id="PF02581"/>
    </source>
</evidence>
<name>A0A3E4UK25_BACSE</name>
<gene>
    <name evidence="4" type="ORF">DXC34_15420</name>
</gene>
<dbReference type="PANTHER" id="PTHR20857:SF15">
    <property type="entry name" value="THIAMINE-PHOSPHATE SYNTHASE"/>
    <property type="match status" value="1"/>
</dbReference>
<dbReference type="EMBL" id="QSSV01000024">
    <property type="protein sequence ID" value="RGM10334.1"/>
    <property type="molecule type" value="Genomic_DNA"/>
</dbReference>
<dbReference type="CDD" id="cd00564">
    <property type="entry name" value="TMP_TenI"/>
    <property type="match status" value="1"/>
</dbReference>
<comment type="pathway">
    <text evidence="1">Cofactor biosynthesis; thiamine diphosphate biosynthesis.</text>
</comment>
<comment type="caution">
    <text evidence="4">The sequence shown here is derived from an EMBL/GenBank/DDBJ whole genome shotgun (WGS) entry which is preliminary data.</text>
</comment>
<dbReference type="Proteomes" id="UP000261223">
    <property type="component" value="Unassembled WGS sequence"/>
</dbReference>
<evidence type="ECO:0000313" key="5">
    <source>
        <dbReference type="Proteomes" id="UP000261223"/>
    </source>
</evidence>